<name>A0AAW0CND0_9AGAR</name>
<sequence length="312" mass="34366">MDAIWHSTELLDESGFPRISAGYALFSLITVDYFIPNKHQDQWSNSPQESFDNGTINRAPFLSAVIDIMEIVYFPGFQPSKAGTGSAWVHTRILSKFGELLDNETSNGAPFLSAVIIEAGKSTALLQTFNQAKQALEVHGCTLSSKRAKLCIPPSPGYCFFVSLHNLEILLESLRAERSGTPESSNACSRSMNKGANEPQRDRAKSRKEKLDSICPSDVKHRRLLTCPTDCLFGAVHSEPSFGEQTMGDLDIEGNINSTSTPTNVIARSPILLPRRRLLTWGEPGILRDSTRSPVFRSTDVAIAFNMDVNNT</sequence>
<dbReference type="EMBL" id="JAWWNJ010000015">
    <property type="protein sequence ID" value="KAK7040556.1"/>
    <property type="molecule type" value="Genomic_DNA"/>
</dbReference>
<dbReference type="AlphaFoldDB" id="A0AAW0CND0"/>
<evidence type="ECO:0000256" key="1">
    <source>
        <dbReference type="SAM" id="MobiDB-lite"/>
    </source>
</evidence>
<evidence type="ECO:0000313" key="3">
    <source>
        <dbReference type="Proteomes" id="UP001362999"/>
    </source>
</evidence>
<comment type="caution">
    <text evidence="2">The sequence shown here is derived from an EMBL/GenBank/DDBJ whole genome shotgun (WGS) entry which is preliminary data.</text>
</comment>
<gene>
    <name evidence="2" type="ORF">R3P38DRAFT_2768957</name>
</gene>
<proteinExistence type="predicted"/>
<keyword evidence="3" id="KW-1185">Reference proteome</keyword>
<feature type="compositionally biased region" description="Polar residues" evidence="1">
    <location>
        <begin position="181"/>
        <end position="194"/>
    </location>
</feature>
<protein>
    <submittedName>
        <fullName evidence="2">Uncharacterized protein</fullName>
    </submittedName>
</protein>
<feature type="region of interest" description="Disordered" evidence="1">
    <location>
        <begin position="180"/>
        <end position="211"/>
    </location>
</feature>
<dbReference type="Proteomes" id="UP001362999">
    <property type="component" value="Unassembled WGS sequence"/>
</dbReference>
<evidence type="ECO:0000313" key="2">
    <source>
        <dbReference type="EMBL" id="KAK7040556.1"/>
    </source>
</evidence>
<organism evidence="2 3">
    <name type="scientific">Favolaschia claudopus</name>
    <dbReference type="NCBI Taxonomy" id="2862362"/>
    <lineage>
        <taxon>Eukaryota</taxon>
        <taxon>Fungi</taxon>
        <taxon>Dikarya</taxon>
        <taxon>Basidiomycota</taxon>
        <taxon>Agaricomycotina</taxon>
        <taxon>Agaricomycetes</taxon>
        <taxon>Agaricomycetidae</taxon>
        <taxon>Agaricales</taxon>
        <taxon>Marasmiineae</taxon>
        <taxon>Mycenaceae</taxon>
        <taxon>Favolaschia</taxon>
    </lineage>
</organism>
<reference evidence="2 3" key="1">
    <citation type="journal article" date="2024" name="J Genomics">
        <title>Draft genome sequencing and assembly of Favolaschia claudopus CIRM-BRFM 2984 isolated from oak limbs.</title>
        <authorList>
            <person name="Navarro D."/>
            <person name="Drula E."/>
            <person name="Chaduli D."/>
            <person name="Cazenave R."/>
            <person name="Ahrendt S."/>
            <person name="Wang J."/>
            <person name="Lipzen A."/>
            <person name="Daum C."/>
            <person name="Barry K."/>
            <person name="Grigoriev I.V."/>
            <person name="Favel A."/>
            <person name="Rosso M.N."/>
            <person name="Martin F."/>
        </authorList>
    </citation>
    <scope>NUCLEOTIDE SEQUENCE [LARGE SCALE GENOMIC DNA]</scope>
    <source>
        <strain evidence="2 3">CIRM-BRFM 2984</strain>
    </source>
</reference>
<accession>A0AAW0CND0</accession>